<reference evidence="2 3" key="1">
    <citation type="submission" date="2017-09" db="EMBL/GenBank/DDBJ databases">
        <title>Complete genome sequence of Verrucomicrobial strain HZ-65, isolated from freshwater.</title>
        <authorList>
            <person name="Choi A."/>
        </authorList>
    </citation>
    <scope>NUCLEOTIDE SEQUENCE [LARGE SCALE GENOMIC DNA]</scope>
    <source>
        <strain evidence="2 3">HZ-65</strain>
    </source>
</reference>
<proteinExistence type="predicted"/>
<dbReference type="RefSeq" id="WP_096056393.1">
    <property type="nucleotide sequence ID" value="NZ_CP023344.1"/>
</dbReference>
<dbReference type="AlphaFoldDB" id="A0A290QLB0"/>
<dbReference type="KEGG" id="vbh:CMV30_12750"/>
<keyword evidence="3" id="KW-1185">Reference proteome</keyword>
<evidence type="ECO:0000313" key="2">
    <source>
        <dbReference type="EMBL" id="ATC64762.1"/>
    </source>
</evidence>
<dbReference type="InterPro" id="IPR024311">
    <property type="entry name" value="Lipocalin-like"/>
</dbReference>
<dbReference type="Proteomes" id="UP000217265">
    <property type="component" value="Chromosome"/>
</dbReference>
<feature type="domain" description="Lipocalin-like" evidence="1">
    <location>
        <begin position="64"/>
        <end position="191"/>
    </location>
</feature>
<dbReference type="OrthoDB" id="1431762at2"/>
<dbReference type="Pfam" id="PF13924">
    <property type="entry name" value="Lipocalin_5"/>
    <property type="match status" value="1"/>
</dbReference>
<dbReference type="EMBL" id="CP023344">
    <property type="protein sequence ID" value="ATC64762.1"/>
    <property type="molecule type" value="Genomic_DNA"/>
</dbReference>
<evidence type="ECO:0000259" key="1">
    <source>
        <dbReference type="Pfam" id="PF13924"/>
    </source>
</evidence>
<sequence>MRAAPPTISSSLEAQRLPFASLARRVSAFFALLFVHSALLTASVAAPVTTDEATITASLAPKFIGAWKLIAIRERDTATGKETPAARAGVDGQLIYTANSRLSVQIIREGREKAPAGSADGFSSYFGTWKLLPAEGCVIHQQDGNINLAQQGQAAKRYYSFDAAGSLSLATPPRKRDSDGKDIQMVFVWTRLP</sequence>
<organism evidence="2 3">
    <name type="scientific">Nibricoccus aquaticus</name>
    <dbReference type="NCBI Taxonomy" id="2576891"/>
    <lineage>
        <taxon>Bacteria</taxon>
        <taxon>Pseudomonadati</taxon>
        <taxon>Verrucomicrobiota</taxon>
        <taxon>Opitutia</taxon>
        <taxon>Opitutales</taxon>
        <taxon>Opitutaceae</taxon>
        <taxon>Nibricoccus</taxon>
    </lineage>
</organism>
<name>A0A290QLB0_9BACT</name>
<evidence type="ECO:0000313" key="3">
    <source>
        <dbReference type="Proteomes" id="UP000217265"/>
    </source>
</evidence>
<protein>
    <recommendedName>
        <fullName evidence="1">Lipocalin-like domain-containing protein</fullName>
    </recommendedName>
</protein>
<gene>
    <name evidence="2" type="ORF">CMV30_12750</name>
</gene>
<accession>A0A290QLB0</accession>